<feature type="compositionally biased region" description="Pro residues" evidence="1">
    <location>
        <begin position="131"/>
        <end position="143"/>
    </location>
</feature>
<gene>
    <name evidence="2" type="ORF">Naga_100127g22</name>
</gene>
<organism evidence="2 3">
    <name type="scientific">Nannochloropsis gaditana</name>
    <dbReference type="NCBI Taxonomy" id="72520"/>
    <lineage>
        <taxon>Eukaryota</taxon>
        <taxon>Sar</taxon>
        <taxon>Stramenopiles</taxon>
        <taxon>Ochrophyta</taxon>
        <taxon>Eustigmatophyceae</taxon>
        <taxon>Eustigmatales</taxon>
        <taxon>Monodopsidaceae</taxon>
        <taxon>Nannochloropsis</taxon>
    </lineage>
</organism>
<protein>
    <submittedName>
        <fullName evidence="2">Uncharacterized protein</fullName>
    </submittedName>
</protein>
<comment type="caution">
    <text evidence="2">The sequence shown here is derived from an EMBL/GenBank/DDBJ whole genome shotgun (WGS) entry which is preliminary data.</text>
</comment>
<evidence type="ECO:0000256" key="1">
    <source>
        <dbReference type="SAM" id="MobiDB-lite"/>
    </source>
</evidence>
<dbReference type="AlphaFoldDB" id="W7TLS1"/>
<feature type="compositionally biased region" description="Pro residues" evidence="1">
    <location>
        <begin position="71"/>
        <end position="89"/>
    </location>
</feature>
<reference evidence="2 3" key="1">
    <citation type="journal article" date="2014" name="Mol. Plant">
        <title>Chromosome Scale Genome Assembly and Transcriptome Profiling of Nannochloropsis gaditana in Nitrogen Depletion.</title>
        <authorList>
            <person name="Corteggiani Carpinelli E."/>
            <person name="Telatin A."/>
            <person name="Vitulo N."/>
            <person name="Forcato C."/>
            <person name="D'Angelo M."/>
            <person name="Schiavon R."/>
            <person name="Vezzi A."/>
            <person name="Giacometti G.M."/>
            <person name="Morosinotto T."/>
            <person name="Valle G."/>
        </authorList>
    </citation>
    <scope>NUCLEOTIDE SEQUENCE [LARGE SCALE GENOMIC DNA]</scope>
    <source>
        <strain evidence="2 3">B-31</strain>
    </source>
</reference>
<dbReference type="EMBL" id="AZIL01000530">
    <property type="protein sequence ID" value="EWM26987.1"/>
    <property type="molecule type" value="Genomic_DNA"/>
</dbReference>
<feature type="compositionally biased region" description="Low complexity" evidence="1">
    <location>
        <begin position="165"/>
        <end position="180"/>
    </location>
</feature>
<accession>W7TLS1</accession>
<evidence type="ECO:0000313" key="3">
    <source>
        <dbReference type="Proteomes" id="UP000019335"/>
    </source>
</evidence>
<feature type="region of interest" description="Disordered" evidence="1">
    <location>
        <begin position="131"/>
        <end position="211"/>
    </location>
</feature>
<sequence length="211" mass="22859">MRIACVGACWCLVRSFLQDHSCGLGTLKLRMEVLSKARNAETVEAATVAGVNAVIEEWLGKPLPRLSKGVPPCPQARPSSRPPPPEPLPPYPLLVISPPACLKHSIPGHFERPARLTAILHALHPPSRLPFLPPPLSPPPSPPLRFSSLMRTPPAPHTSNSPAFTRPNTSPTSPPSSLSPRPWPPPPRSKSLLISTLPLRRTYSRPTLLPP</sequence>
<dbReference type="Proteomes" id="UP000019335">
    <property type="component" value="Chromosome 7"/>
</dbReference>
<proteinExistence type="predicted"/>
<name>W7TLS1_9STRA</name>
<evidence type="ECO:0000313" key="2">
    <source>
        <dbReference type="EMBL" id="EWM26987.1"/>
    </source>
</evidence>
<feature type="region of interest" description="Disordered" evidence="1">
    <location>
        <begin position="69"/>
        <end position="89"/>
    </location>
</feature>
<keyword evidence="3" id="KW-1185">Reference proteome</keyword>